<dbReference type="EMBL" id="AP012325">
    <property type="protein sequence ID" value="BAR02246.1"/>
    <property type="molecule type" value="Genomic_DNA"/>
</dbReference>
<reference evidence="1 2" key="1">
    <citation type="submission" date="2012-02" db="EMBL/GenBank/DDBJ databases">
        <title>Complete genome sequence of Bifidobacterium catenulatum JCM 1194.</title>
        <authorList>
            <person name="Toh H."/>
            <person name="Oshima K."/>
            <person name="Morita H."/>
            <person name="Hattori M."/>
        </authorList>
    </citation>
    <scope>NUCLEOTIDE SEQUENCE [LARGE SCALE GENOMIC DNA]</scope>
    <source>
        <strain evidence="1 2">JCM 1194</strain>
    </source>
</reference>
<evidence type="ECO:0000313" key="2">
    <source>
        <dbReference type="Proteomes" id="UP000035061"/>
    </source>
</evidence>
<dbReference type="Proteomes" id="UP000035061">
    <property type="component" value="Chromosome"/>
</dbReference>
<evidence type="ECO:0000313" key="1">
    <source>
        <dbReference type="EMBL" id="BAR02246.1"/>
    </source>
</evidence>
<keyword evidence="2" id="KW-1185">Reference proteome</keyword>
<name>A0ABM7EX40_9BIFI</name>
<proteinExistence type="predicted"/>
<accession>A0ABM7EX40</accession>
<sequence>MRRLHLGEFRDGVVPQPDVSWDYERIRPSEDELRRLSDYEAAMPGDKY</sequence>
<organism evidence="1 2">
    <name type="scientific">Bifidobacterium catenulatum DSM 16992 = JCM 1194 = LMG 11043</name>
    <dbReference type="NCBI Taxonomy" id="566552"/>
    <lineage>
        <taxon>Bacteria</taxon>
        <taxon>Bacillati</taxon>
        <taxon>Actinomycetota</taxon>
        <taxon>Actinomycetes</taxon>
        <taxon>Bifidobacteriales</taxon>
        <taxon>Bifidobacteriaceae</taxon>
        <taxon>Bifidobacterium</taxon>
    </lineage>
</organism>
<protein>
    <submittedName>
        <fullName evidence="1">Uncharacterized protein</fullName>
    </submittedName>
</protein>
<gene>
    <name evidence="1" type="ORF">BBCT_1278</name>
</gene>